<dbReference type="Proteomes" id="UP000034090">
    <property type="component" value="Unassembled WGS sequence"/>
</dbReference>
<dbReference type="Pfam" id="PF18894">
    <property type="entry name" value="PhageMetallopep"/>
    <property type="match status" value="1"/>
</dbReference>
<dbReference type="AlphaFoldDB" id="A0A0G1GGU9"/>
<name>A0A0G1GGU9_9BACT</name>
<dbReference type="STRING" id="1618578.UV74_C0007G0004"/>
<evidence type="ECO:0000259" key="1">
    <source>
        <dbReference type="Pfam" id="PF18894"/>
    </source>
</evidence>
<evidence type="ECO:0000313" key="2">
    <source>
        <dbReference type="EMBL" id="KKS98033.1"/>
    </source>
</evidence>
<accession>A0A0G1GGU9</accession>
<feature type="domain" description="Putative phage metallopeptidase" evidence="1">
    <location>
        <begin position="9"/>
        <end position="109"/>
    </location>
</feature>
<comment type="caution">
    <text evidence="2">The sequence shown here is derived from an EMBL/GenBank/DDBJ whole genome shotgun (WGS) entry which is preliminary data.</text>
</comment>
<dbReference type="EMBL" id="LCFQ01000007">
    <property type="protein sequence ID" value="KKS98033.1"/>
    <property type="molecule type" value="Genomic_DNA"/>
</dbReference>
<dbReference type="InterPro" id="IPR043998">
    <property type="entry name" value="Put_Metallopep"/>
</dbReference>
<evidence type="ECO:0000313" key="3">
    <source>
        <dbReference type="Proteomes" id="UP000034090"/>
    </source>
</evidence>
<reference evidence="2 3" key="1">
    <citation type="journal article" date="2015" name="Nature">
        <title>rRNA introns, odd ribosomes, and small enigmatic genomes across a large radiation of phyla.</title>
        <authorList>
            <person name="Brown C.T."/>
            <person name="Hug L.A."/>
            <person name="Thomas B.C."/>
            <person name="Sharon I."/>
            <person name="Castelle C.J."/>
            <person name="Singh A."/>
            <person name="Wilkins M.J."/>
            <person name="Williams K.H."/>
            <person name="Banfield J.F."/>
        </authorList>
    </citation>
    <scope>NUCLEOTIDE SEQUENCE [LARGE SCALE GENOMIC DNA]</scope>
</reference>
<dbReference type="PATRIC" id="fig|1618578.3.peg.302"/>
<sequence>MQARRGQISWEVDETVRKRILRLTSKLEIFWLDTKRIHVFRSYGSKSRAIARIWGLPRVWQMALGAESAYIVEVISEKFDKLSTEDKDKVLLHELAHIPRNFSGALVPHTRKKKGSFHDKLEILIGKYHKL</sequence>
<gene>
    <name evidence="2" type="ORF">UV74_C0007G0004</name>
</gene>
<protein>
    <submittedName>
        <fullName evidence="2">Metallopeptidase-like protein</fullName>
    </submittedName>
</protein>
<organism evidence="2 3">
    <name type="scientific">Candidatus Woesebacteria bacterium GW2011_GWB1_43_14</name>
    <dbReference type="NCBI Taxonomy" id="1618578"/>
    <lineage>
        <taxon>Bacteria</taxon>
        <taxon>Candidatus Woeseibacteriota</taxon>
    </lineage>
</organism>
<proteinExistence type="predicted"/>